<gene>
    <name evidence="8 9 10 11" type="primary">LOC106073141</name>
</gene>
<evidence type="ECO:0000313" key="7">
    <source>
        <dbReference type="Proteomes" id="UP001165740"/>
    </source>
</evidence>
<evidence type="ECO:0000313" key="9">
    <source>
        <dbReference type="RefSeq" id="XP_055880299.1"/>
    </source>
</evidence>
<dbReference type="CDD" id="cd06828">
    <property type="entry name" value="PLPDE_III_DapDC"/>
    <property type="match status" value="1"/>
</dbReference>
<dbReference type="Pfam" id="PF02784">
    <property type="entry name" value="Orn_Arg_deC_N"/>
    <property type="match status" value="1"/>
</dbReference>
<evidence type="ECO:0000256" key="4">
    <source>
        <dbReference type="ARBA" id="ARBA00023239"/>
    </source>
</evidence>
<feature type="modified residue" description="N6-(pyridoxal phosphate)lysine" evidence="5">
    <location>
        <position position="70"/>
    </location>
</feature>
<feature type="active site" description="Proton donor" evidence="5">
    <location>
        <position position="448"/>
    </location>
</feature>
<keyword evidence="3 5" id="KW-0663">Pyridoxal phosphate</keyword>
<dbReference type="PANTHER" id="PTHR43727">
    <property type="entry name" value="DIAMINOPIMELATE DECARBOXYLASE"/>
    <property type="match status" value="1"/>
</dbReference>
<dbReference type="GeneID" id="106073141"/>
<comment type="cofactor">
    <cofactor evidence="1 5">
        <name>pyridoxal 5'-phosphate</name>
        <dbReference type="ChEBI" id="CHEBI:597326"/>
    </cofactor>
</comment>
<evidence type="ECO:0000259" key="6">
    <source>
        <dbReference type="Pfam" id="PF02784"/>
    </source>
</evidence>
<dbReference type="RefSeq" id="XP_055880299.1">
    <property type="nucleotide sequence ID" value="XM_056024324.1"/>
</dbReference>
<dbReference type="InterPro" id="IPR009006">
    <property type="entry name" value="Ala_racemase/Decarboxylase_C"/>
</dbReference>
<dbReference type="PANTHER" id="PTHR43727:SF2">
    <property type="entry name" value="GROUP IV DECARBOXYLASE"/>
    <property type="match status" value="1"/>
</dbReference>
<protein>
    <submittedName>
        <fullName evidence="8 9">Uncharacterized protein LOC106073141</fullName>
    </submittedName>
</protein>
<accession>A0A9W2ZZE9</accession>
<feature type="domain" description="Orn/DAP/Arg decarboxylase 2 N-terminal" evidence="6">
    <location>
        <begin position="43"/>
        <end position="260"/>
    </location>
</feature>
<proteinExistence type="predicted"/>
<dbReference type="GO" id="GO:0008836">
    <property type="term" value="F:diaminopimelate decarboxylase activity"/>
    <property type="evidence" value="ECO:0007669"/>
    <property type="project" value="InterPro"/>
</dbReference>
<dbReference type="InterPro" id="IPR022644">
    <property type="entry name" value="De-COase2_N"/>
</dbReference>
<evidence type="ECO:0000256" key="2">
    <source>
        <dbReference type="ARBA" id="ARBA00022793"/>
    </source>
</evidence>
<dbReference type="RefSeq" id="XP_055880300.1">
    <property type="nucleotide sequence ID" value="XM_056024325.1"/>
</dbReference>
<name>A0A9W2ZZE9_BIOGL</name>
<dbReference type="RefSeq" id="XP_055880298.1">
    <property type="nucleotide sequence ID" value="XM_056024323.1"/>
</dbReference>
<dbReference type="Proteomes" id="UP001165740">
    <property type="component" value="Chromosome 3"/>
</dbReference>
<dbReference type="SUPFAM" id="SSF51419">
    <property type="entry name" value="PLP-binding barrel"/>
    <property type="match status" value="1"/>
</dbReference>
<dbReference type="OrthoDB" id="5034579at2759"/>
<evidence type="ECO:0000256" key="5">
    <source>
        <dbReference type="PIRSR" id="PIRSR600183-50"/>
    </source>
</evidence>
<dbReference type="RefSeq" id="XP_055880301.1">
    <property type="nucleotide sequence ID" value="XM_056024326.1"/>
</dbReference>
<dbReference type="Gene3D" id="3.20.20.10">
    <property type="entry name" value="Alanine racemase"/>
    <property type="match status" value="2"/>
</dbReference>
<dbReference type="InterPro" id="IPR000183">
    <property type="entry name" value="Orn/DAP/Arg_de-COase"/>
</dbReference>
<dbReference type="InterPro" id="IPR022653">
    <property type="entry name" value="De-COase2_pyr-phos_BS"/>
</dbReference>
<dbReference type="SUPFAM" id="SSF50621">
    <property type="entry name" value="Alanine racemase C-terminal domain-like"/>
    <property type="match status" value="1"/>
</dbReference>
<dbReference type="OMA" id="HGNAKSP"/>
<evidence type="ECO:0000256" key="3">
    <source>
        <dbReference type="ARBA" id="ARBA00022898"/>
    </source>
</evidence>
<reference evidence="8 9" key="1">
    <citation type="submission" date="2025-04" db="UniProtKB">
        <authorList>
            <consortium name="RefSeq"/>
        </authorList>
    </citation>
    <scope>IDENTIFICATION</scope>
</reference>
<keyword evidence="4" id="KW-0456">Lyase</keyword>
<dbReference type="InterPro" id="IPR002986">
    <property type="entry name" value="DAP_deCOOHase_LysA"/>
</dbReference>
<dbReference type="PRINTS" id="PR01179">
    <property type="entry name" value="ODADCRBXLASE"/>
</dbReference>
<evidence type="ECO:0000256" key="1">
    <source>
        <dbReference type="ARBA" id="ARBA00001933"/>
    </source>
</evidence>
<dbReference type="PROSITE" id="PS00878">
    <property type="entry name" value="ODR_DC_2_1"/>
    <property type="match status" value="1"/>
</dbReference>
<evidence type="ECO:0000313" key="10">
    <source>
        <dbReference type="RefSeq" id="XP_055880300.1"/>
    </source>
</evidence>
<dbReference type="FunFam" id="3.20.20.10:FF:000003">
    <property type="entry name" value="Diaminopimelate decarboxylase"/>
    <property type="match status" value="1"/>
</dbReference>
<keyword evidence="7" id="KW-1185">Reference proteome</keyword>
<dbReference type="AlphaFoldDB" id="A0A9W2ZZE9"/>
<organism evidence="7 11">
    <name type="scientific">Biomphalaria glabrata</name>
    <name type="common">Bloodfluke planorb</name>
    <name type="synonym">Freshwater snail</name>
    <dbReference type="NCBI Taxonomy" id="6526"/>
    <lineage>
        <taxon>Eukaryota</taxon>
        <taxon>Metazoa</taxon>
        <taxon>Spiralia</taxon>
        <taxon>Lophotrochozoa</taxon>
        <taxon>Mollusca</taxon>
        <taxon>Gastropoda</taxon>
        <taxon>Heterobranchia</taxon>
        <taxon>Euthyneura</taxon>
        <taxon>Panpulmonata</taxon>
        <taxon>Hygrophila</taxon>
        <taxon>Lymnaeoidea</taxon>
        <taxon>Planorbidae</taxon>
        <taxon>Biomphalaria</taxon>
    </lineage>
</organism>
<evidence type="ECO:0000313" key="8">
    <source>
        <dbReference type="RefSeq" id="XP_055880298.1"/>
    </source>
</evidence>
<keyword evidence="2" id="KW-0210">Decarboxylase</keyword>
<evidence type="ECO:0000313" key="11">
    <source>
        <dbReference type="RefSeq" id="XP_055880301.1"/>
    </source>
</evidence>
<dbReference type="InterPro" id="IPR029066">
    <property type="entry name" value="PLP-binding_barrel"/>
</dbReference>
<dbReference type="Gene3D" id="2.40.37.10">
    <property type="entry name" value="Lyase, Ornithine Decarboxylase, Chain A, domain 1"/>
    <property type="match status" value="1"/>
</dbReference>
<dbReference type="GO" id="GO:0009089">
    <property type="term" value="P:lysine biosynthetic process via diaminopimelate"/>
    <property type="evidence" value="ECO:0007669"/>
    <property type="project" value="InterPro"/>
</dbReference>
<sequence>MPIECRISNGTFFCEKLSHQDIIEACQRKLKVAPTPLFVYSKAQIVKNIRMYLDALKLLDCESQLNYAVKANPNFSLLRLIRSQGASATLISGNEIRLALEAGFEPTLMMYNGGGKCQWETQLAIEHNLLINVDSLWDLKQTLDICRNGFPETRTARLLLRINLNIDSSVHNFVNTGKADSKFGLSEKESEACLELLEQPGCPAELVGLHSHLGSTIYQSDVFRLSLERLLEYRSKLVSRGFIKVSLINIGGGLGIDYKLLEFETKAWQSESEDNKKNILQLKEFLLNLEEDQTDGCSRKNILSSLSAYVNESIAFEDLRLATTVFLSTNKHLGSKVEQICSSLTAPKPVHATPLDLIQSVSDLLKGKDVKLIIEPGRSIVANSSAVIARILGCKQSSEKRFIILDVSMTEIIRPCLYGAYHHVTILNNSDSSNKMEKKVFNVVGPVCESSDFLAQNRMLPDTCEGYAIIHDVGAYCYSMASNYNVRMRPAEVLVDGHDCILIRRPDTYEDFMAPYKEI</sequence>